<protein>
    <submittedName>
        <fullName evidence="5">Membrane fusion protein (Multidrug efflux system)</fullName>
    </submittedName>
</protein>
<dbReference type="GO" id="GO:0055085">
    <property type="term" value="P:transmembrane transport"/>
    <property type="evidence" value="ECO:0007669"/>
    <property type="project" value="InterPro"/>
</dbReference>
<evidence type="ECO:0000313" key="6">
    <source>
        <dbReference type="Proteomes" id="UP000531216"/>
    </source>
</evidence>
<organism evidence="5 6">
    <name type="scientific">Aureimonas phyllosphaerae</name>
    <dbReference type="NCBI Taxonomy" id="1166078"/>
    <lineage>
        <taxon>Bacteria</taxon>
        <taxon>Pseudomonadati</taxon>
        <taxon>Pseudomonadota</taxon>
        <taxon>Alphaproteobacteria</taxon>
        <taxon>Hyphomicrobiales</taxon>
        <taxon>Aurantimonadaceae</taxon>
        <taxon>Aureimonas</taxon>
    </lineage>
</organism>
<dbReference type="Gene3D" id="2.40.30.170">
    <property type="match status" value="1"/>
</dbReference>
<dbReference type="EMBL" id="JACIDO010000001">
    <property type="protein sequence ID" value="MBB3934145.1"/>
    <property type="molecule type" value="Genomic_DNA"/>
</dbReference>
<dbReference type="Gene3D" id="1.10.287.470">
    <property type="entry name" value="Helix hairpin bin"/>
    <property type="match status" value="2"/>
</dbReference>
<proteinExistence type="predicted"/>
<feature type="coiled-coil region" evidence="1">
    <location>
        <begin position="160"/>
        <end position="260"/>
    </location>
</feature>
<evidence type="ECO:0000313" key="5">
    <source>
        <dbReference type="EMBL" id="MBB3934145.1"/>
    </source>
</evidence>
<keyword evidence="1" id="KW-0175">Coiled coil</keyword>
<gene>
    <name evidence="5" type="ORF">GGR05_000256</name>
</gene>
<keyword evidence="3" id="KW-0472">Membrane</keyword>
<dbReference type="Gene3D" id="2.40.50.100">
    <property type="match status" value="1"/>
</dbReference>
<dbReference type="Proteomes" id="UP000531216">
    <property type="component" value="Unassembled WGS sequence"/>
</dbReference>
<dbReference type="RefSeq" id="WP_090958963.1">
    <property type="nucleotide sequence ID" value="NZ_FOOA01000001.1"/>
</dbReference>
<feature type="domain" description="p-hydroxybenzoic acid efflux pump subunit AaeA-like beta-barrel" evidence="4">
    <location>
        <begin position="321"/>
        <end position="412"/>
    </location>
</feature>
<evidence type="ECO:0000256" key="1">
    <source>
        <dbReference type="SAM" id="Coils"/>
    </source>
</evidence>
<keyword evidence="3" id="KW-0812">Transmembrane</keyword>
<keyword evidence="3" id="KW-1133">Transmembrane helix</keyword>
<feature type="region of interest" description="Disordered" evidence="2">
    <location>
        <begin position="1"/>
        <end position="71"/>
    </location>
</feature>
<feature type="compositionally biased region" description="Basic and acidic residues" evidence="2">
    <location>
        <begin position="25"/>
        <end position="71"/>
    </location>
</feature>
<comment type="caution">
    <text evidence="5">The sequence shown here is derived from an EMBL/GenBank/DDBJ whole genome shotgun (WGS) entry which is preliminary data.</text>
</comment>
<accession>A0A7W6BPZ3</accession>
<dbReference type="Pfam" id="PF25963">
    <property type="entry name" value="Beta-barrel_AAEA"/>
    <property type="match status" value="1"/>
</dbReference>
<dbReference type="SUPFAM" id="SSF111369">
    <property type="entry name" value="HlyD-like secretion proteins"/>
    <property type="match status" value="2"/>
</dbReference>
<name>A0A7W6BPZ3_9HYPH</name>
<reference evidence="5 6" key="1">
    <citation type="submission" date="2020-08" db="EMBL/GenBank/DDBJ databases">
        <title>Genomic Encyclopedia of Type Strains, Phase IV (KMG-IV): sequencing the most valuable type-strain genomes for metagenomic binning, comparative biology and taxonomic classification.</title>
        <authorList>
            <person name="Goeker M."/>
        </authorList>
    </citation>
    <scope>NUCLEOTIDE SEQUENCE [LARGE SCALE GENOMIC DNA]</scope>
    <source>
        <strain evidence="5 6">DSM 25024</strain>
    </source>
</reference>
<sequence>MLDESRLPWAKGDADGSIAINPDGRAGEREQHPTESRESDKREAKSKPSDEQSEKGRAAAEGEEKVGETTKRPSILRRHPFIVLLVLVAIVAAAVGGYVYWQTAIYPYESTDDAFIDSRQFAISPQVAGYVAEVPVSDNQHVEAGAVILRIDPRDYQAAVDEADARIAAAQAAISGADAQIAAQQAQVVEAQAAVAQNEASVQFAQEEAARAQQLVRSGAGTVQTAQQQTSNLRQAQAELNRSRAAVTAAEKQVGSLQAQRATSVADLREANAQAAQARLNLSYVTVTAAQPGRVVKLTGAVGQYVQTGQSVAMFVPDDIWVTANFKETQITDMRPGQPVDIRIDAYPDHKISGHVDSIQPGSGTAFSLLPAENATGNYVKVVQRVPVKIVADGWPQDVSIGPGMSVVPTVTVHPAKD</sequence>
<evidence type="ECO:0000256" key="3">
    <source>
        <dbReference type="SAM" id="Phobius"/>
    </source>
</evidence>
<dbReference type="PANTHER" id="PTHR30386">
    <property type="entry name" value="MEMBRANE FUSION SUBUNIT OF EMRAB-TOLC MULTIDRUG EFFLUX PUMP"/>
    <property type="match status" value="1"/>
</dbReference>
<evidence type="ECO:0000256" key="2">
    <source>
        <dbReference type="SAM" id="MobiDB-lite"/>
    </source>
</evidence>
<keyword evidence="6" id="KW-1185">Reference proteome</keyword>
<dbReference type="PANTHER" id="PTHR30386:SF24">
    <property type="entry name" value="MULTIDRUG RESISTANCE EFFLUX PUMP"/>
    <property type="match status" value="1"/>
</dbReference>
<dbReference type="InterPro" id="IPR050739">
    <property type="entry name" value="MFP"/>
</dbReference>
<evidence type="ECO:0000259" key="4">
    <source>
        <dbReference type="Pfam" id="PF25963"/>
    </source>
</evidence>
<dbReference type="OrthoDB" id="9811754at2"/>
<dbReference type="InterPro" id="IPR058634">
    <property type="entry name" value="AaeA-lik-b-barrel"/>
</dbReference>
<feature type="transmembrane region" description="Helical" evidence="3">
    <location>
        <begin position="81"/>
        <end position="101"/>
    </location>
</feature>
<dbReference type="AlphaFoldDB" id="A0A7W6BPZ3"/>